<proteinExistence type="predicted"/>
<sequence length="382" mass="42870">MPPATTLASPTPGHPSRVRILHPGGGRAMGPVVYWMLRDQRLADNWALVHAAGLAAASAPAFALFPRPFLLGARRRQLGYLLRGLRRLAADARSRGIPFFLLEGGPAEVPALVRRLGASALVADFSPSSGWSALPPELADLVLRRLPPLADRVRFTYVCRHWLHTAKHYSLPSLTWALPWLNFRNGRFQSLPDGELHSFRFREYAFCYGCFGNWLLFEEAGCRASRRYYLKNPFVGATKRLPGHCKEPVNLIPDGSHGSPSSSRSTNLYIRKVIMCSRDLVVAKVNYQHRPDAVVCCRPGMSSSWSMGLCNGRWYQDMAFYEGKPYTVTVEGDLFAHEVTNGTDTEEPRVSRRPERRGVRAVRLHRPQLEESQILAMQSTTF</sequence>
<accession>A0A1E5VXG6</accession>
<keyword evidence="3" id="KW-1185">Reference proteome</keyword>
<dbReference type="InterPro" id="IPR014729">
    <property type="entry name" value="Rossmann-like_a/b/a_fold"/>
</dbReference>
<name>A0A1E5VXG6_9POAL</name>
<comment type="caution">
    <text evidence="2">The sequence shown here is derived from an EMBL/GenBank/DDBJ whole genome shotgun (WGS) entry which is preliminary data.</text>
</comment>
<dbReference type="InterPro" id="IPR001810">
    <property type="entry name" value="F-box_dom"/>
</dbReference>
<dbReference type="InterPro" id="IPR006050">
    <property type="entry name" value="DNA_photolyase_N"/>
</dbReference>
<dbReference type="Pfam" id="PF00875">
    <property type="entry name" value="DNA_photolyase"/>
    <property type="match status" value="1"/>
</dbReference>
<evidence type="ECO:0000259" key="1">
    <source>
        <dbReference type="PROSITE" id="PS51645"/>
    </source>
</evidence>
<reference evidence="2 3" key="1">
    <citation type="submission" date="2016-09" db="EMBL/GenBank/DDBJ databases">
        <title>The draft genome of Dichanthelium oligosanthes: A C3 panicoid grass species.</title>
        <authorList>
            <person name="Studer A.J."/>
            <person name="Schnable J.C."/>
            <person name="Brutnell T.P."/>
        </authorList>
    </citation>
    <scope>NUCLEOTIDE SEQUENCE [LARGE SCALE GENOMIC DNA]</scope>
    <source>
        <strain evidence="3">cv. Kellogg 1175</strain>
        <tissue evidence="2">Leaf</tissue>
    </source>
</reference>
<dbReference type="EMBL" id="LWDX02026884">
    <property type="protein sequence ID" value="OEL29815.1"/>
    <property type="molecule type" value="Genomic_DNA"/>
</dbReference>
<dbReference type="OrthoDB" id="496749at2759"/>
<dbReference type="Gene3D" id="3.40.50.620">
    <property type="entry name" value="HUPs"/>
    <property type="match status" value="1"/>
</dbReference>
<dbReference type="Proteomes" id="UP000095767">
    <property type="component" value="Unassembled WGS sequence"/>
</dbReference>
<dbReference type="PROSITE" id="PS51645">
    <property type="entry name" value="PHR_CRY_ALPHA_BETA"/>
    <property type="match status" value="1"/>
</dbReference>
<dbReference type="SUPFAM" id="SSF52425">
    <property type="entry name" value="Cryptochrome/photolyase, N-terminal domain"/>
    <property type="match status" value="1"/>
</dbReference>
<dbReference type="InterPro" id="IPR005174">
    <property type="entry name" value="KIB1-4_b-propeller"/>
</dbReference>
<organism evidence="2 3">
    <name type="scientific">Dichanthelium oligosanthes</name>
    <dbReference type="NCBI Taxonomy" id="888268"/>
    <lineage>
        <taxon>Eukaryota</taxon>
        <taxon>Viridiplantae</taxon>
        <taxon>Streptophyta</taxon>
        <taxon>Embryophyta</taxon>
        <taxon>Tracheophyta</taxon>
        <taxon>Spermatophyta</taxon>
        <taxon>Magnoliopsida</taxon>
        <taxon>Liliopsida</taxon>
        <taxon>Poales</taxon>
        <taxon>Poaceae</taxon>
        <taxon>PACMAD clade</taxon>
        <taxon>Panicoideae</taxon>
        <taxon>Panicodae</taxon>
        <taxon>Paniceae</taxon>
        <taxon>Dichantheliinae</taxon>
        <taxon>Dichanthelium</taxon>
    </lineage>
</organism>
<evidence type="ECO:0000313" key="2">
    <source>
        <dbReference type="EMBL" id="OEL29815.1"/>
    </source>
</evidence>
<protein>
    <recommendedName>
        <fullName evidence="1">Photolyase/cryptochrome alpha/beta domain-containing protein</fullName>
    </recommendedName>
</protein>
<dbReference type="AlphaFoldDB" id="A0A1E5VXG6"/>
<dbReference type="Pfam" id="PF03478">
    <property type="entry name" value="Beta-prop_KIB1-4"/>
    <property type="match status" value="1"/>
</dbReference>
<dbReference type="STRING" id="888268.A0A1E5VXG6"/>
<gene>
    <name evidence="2" type="ORF">BAE44_0009166</name>
</gene>
<dbReference type="InterPro" id="IPR036155">
    <property type="entry name" value="Crypto/Photolyase_N_sf"/>
</dbReference>
<dbReference type="PANTHER" id="PTHR33110:SF79">
    <property type="entry name" value="OS12G0155900 PROTEIN"/>
    <property type="match status" value="1"/>
</dbReference>
<dbReference type="Pfam" id="PF00646">
    <property type="entry name" value="F-box"/>
    <property type="match status" value="1"/>
</dbReference>
<evidence type="ECO:0000313" key="3">
    <source>
        <dbReference type="Proteomes" id="UP000095767"/>
    </source>
</evidence>
<feature type="domain" description="Photolyase/cryptochrome alpha/beta" evidence="1">
    <location>
        <begin position="30"/>
        <end position="166"/>
    </location>
</feature>
<dbReference type="PANTHER" id="PTHR33110">
    <property type="entry name" value="F-BOX/KELCH-REPEAT PROTEIN-RELATED"/>
    <property type="match status" value="1"/>
</dbReference>